<keyword evidence="1" id="KW-0597">Phosphoprotein</keyword>
<dbReference type="SUPFAM" id="SSF52172">
    <property type="entry name" value="CheY-like"/>
    <property type="match status" value="1"/>
</dbReference>
<dbReference type="InterPro" id="IPR016032">
    <property type="entry name" value="Sig_transdc_resp-reg_C-effctor"/>
</dbReference>
<evidence type="ECO:0000259" key="4">
    <source>
        <dbReference type="PROSITE" id="PS50110"/>
    </source>
</evidence>
<proteinExistence type="predicted"/>
<feature type="domain" description="Response regulatory" evidence="4">
    <location>
        <begin position="6"/>
        <end position="123"/>
    </location>
</feature>
<dbReference type="GO" id="GO:0006355">
    <property type="term" value="P:regulation of DNA-templated transcription"/>
    <property type="evidence" value="ECO:0007669"/>
    <property type="project" value="InterPro"/>
</dbReference>
<dbReference type="EMBL" id="CABM01000042">
    <property type="protein sequence ID" value="CBH97213.1"/>
    <property type="molecule type" value="Genomic_DNA"/>
</dbReference>
<evidence type="ECO:0000256" key="1">
    <source>
        <dbReference type="ARBA" id="ARBA00022553"/>
    </source>
</evidence>
<evidence type="ECO:0000259" key="3">
    <source>
        <dbReference type="PROSITE" id="PS50043"/>
    </source>
</evidence>
<reference evidence="5" key="1">
    <citation type="submission" date="2009-10" db="EMBL/GenBank/DDBJ databases">
        <title>Diversity of trophic interactions inside an arsenic-rich microbial ecosystem.</title>
        <authorList>
            <person name="Bertin P.N."/>
            <person name="Heinrich-Salmeron A."/>
            <person name="Pelletier E."/>
            <person name="Goulhen-Chollet F."/>
            <person name="Arsene-Ploetze F."/>
            <person name="Gallien S."/>
            <person name="Calteau A."/>
            <person name="Vallenet D."/>
            <person name="Casiot C."/>
            <person name="Chane-Woon-Ming B."/>
            <person name="Giloteaux L."/>
            <person name="Barakat M."/>
            <person name="Bonnefoy V."/>
            <person name="Bruneel O."/>
            <person name="Chandler M."/>
            <person name="Cleiss J."/>
            <person name="Duran R."/>
            <person name="Elbaz-Poulichet F."/>
            <person name="Fonknechten N."/>
            <person name="Lauga B."/>
            <person name="Mornico D."/>
            <person name="Ortet P."/>
            <person name="Schaeffer C."/>
            <person name="Siguier P."/>
            <person name="Alexander Thil Smith A."/>
            <person name="Van Dorsselaer A."/>
            <person name="Weissenbach J."/>
            <person name="Medigue C."/>
            <person name="Le Paslier D."/>
        </authorList>
    </citation>
    <scope>NUCLEOTIDE SEQUENCE</scope>
</reference>
<dbReference type="InterPro" id="IPR011006">
    <property type="entry name" value="CheY-like_superfamily"/>
</dbReference>
<gene>
    <name evidence="5" type="primary">narL</name>
    <name evidence="5" type="ORF">CARN2_2685</name>
</gene>
<dbReference type="SMART" id="SM00448">
    <property type="entry name" value="REC"/>
    <property type="match status" value="1"/>
</dbReference>
<dbReference type="Pfam" id="PF00072">
    <property type="entry name" value="Response_reg"/>
    <property type="match status" value="1"/>
</dbReference>
<dbReference type="InterPro" id="IPR039420">
    <property type="entry name" value="WalR-like"/>
</dbReference>
<dbReference type="PANTHER" id="PTHR43214">
    <property type="entry name" value="TWO-COMPONENT RESPONSE REGULATOR"/>
    <property type="match status" value="1"/>
</dbReference>
<dbReference type="GO" id="GO:0000160">
    <property type="term" value="P:phosphorelay signal transduction system"/>
    <property type="evidence" value="ECO:0007669"/>
    <property type="project" value="InterPro"/>
</dbReference>
<keyword evidence="2 5" id="KW-0238">DNA-binding</keyword>
<dbReference type="GO" id="GO:0003677">
    <property type="term" value="F:DNA binding"/>
    <property type="evidence" value="ECO:0007669"/>
    <property type="project" value="UniProtKB-KW"/>
</dbReference>
<dbReference type="InterPro" id="IPR058245">
    <property type="entry name" value="NreC/VraR/RcsB-like_REC"/>
</dbReference>
<dbReference type="PRINTS" id="PR00038">
    <property type="entry name" value="HTHLUXR"/>
</dbReference>
<dbReference type="InterPro" id="IPR001789">
    <property type="entry name" value="Sig_transdc_resp-reg_receiver"/>
</dbReference>
<dbReference type="PANTHER" id="PTHR43214:SF38">
    <property type="entry name" value="NITRATE_NITRITE RESPONSE REGULATOR PROTEIN NARL"/>
    <property type="match status" value="1"/>
</dbReference>
<dbReference type="InterPro" id="IPR000792">
    <property type="entry name" value="Tscrpt_reg_LuxR_C"/>
</dbReference>
<feature type="domain" description="HTH luxR-type" evidence="3">
    <location>
        <begin position="149"/>
        <end position="214"/>
    </location>
</feature>
<evidence type="ECO:0000256" key="2">
    <source>
        <dbReference type="ARBA" id="ARBA00023125"/>
    </source>
</evidence>
<dbReference type="CDD" id="cd17535">
    <property type="entry name" value="REC_NarL-like"/>
    <property type="match status" value="1"/>
</dbReference>
<accession>E6PQK8</accession>
<dbReference type="PROSITE" id="PS50110">
    <property type="entry name" value="RESPONSE_REGULATORY"/>
    <property type="match status" value="1"/>
</dbReference>
<protein>
    <submittedName>
        <fullName evidence="5">DNA-binding response regulator in two-component regulatory system with NarX (Or NarQ)</fullName>
    </submittedName>
</protein>
<dbReference type="AlphaFoldDB" id="E6PQK8"/>
<dbReference type="CDD" id="cd06170">
    <property type="entry name" value="LuxR_C_like"/>
    <property type="match status" value="1"/>
</dbReference>
<dbReference type="SUPFAM" id="SSF46894">
    <property type="entry name" value="C-terminal effector domain of the bipartite response regulators"/>
    <property type="match status" value="1"/>
</dbReference>
<sequence length="214" mass="23377">MNSRHEVVIIDDHPLFRQGLKDLIAMASERLVVVGEADNGKDGLELVRRLEPTLVLLDLHMKGISGLDTLRELKAVYPGITTIMVTVSDDAENLTAALRAGADGYLLKDMAPEALLASILKTAETGVMTLSDNLVNLLVVSLREDLLSKTKETAKLTPQEFNVLAHLKEGKSNKQIARDLDIAEGTVKIHVKRILKKINVNSRTQAAVWAVGNI</sequence>
<dbReference type="Pfam" id="PF00196">
    <property type="entry name" value="GerE"/>
    <property type="match status" value="1"/>
</dbReference>
<evidence type="ECO:0000313" key="5">
    <source>
        <dbReference type="EMBL" id="CBH97213.1"/>
    </source>
</evidence>
<dbReference type="SMART" id="SM00421">
    <property type="entry name" value="HTH_LUXR"/>
    <property type="match status" value="1"/>
</dbReference>
<name>E6PQK8_9ZZZZ</name>
<comment type="caution">
    <text evidence="5">The sequence shown here is derived from an EMBL/GenBank/DDBJ whole genome shotgun (WGS) entry which is preliminary data.</text>
</comment>
<organism evidence="5">
    <name type="scientific">mine drainage metagenome</name>
    <dbReference type="NCBI Taxonomy" id="410659"/>
    <lineage>
        <taxon>unclassified sequences</taxon>
        <taxon>metagenomes</taxon>
        <taxon>ecological metagenomes</taxon>
    </lineage>
</organism>
<dbReference type="Gene3D" id="3.40.50.2300">
    <property type="match status" value="1"/>
</dbReference>
<dbReference type="PROSITE" id="PS50043">
    <property type="entry name" value="HTH_LUXR_2"/>
    <property type="match status" value="1"/>
</dbReference>
<dbReference type="PROSITE" id="PS00622">
    <property type="entry name" value="HTH_LUXR_1"/>
    <property type="match status" value="1"/>
</dbReference>